<proteinExistence type="predicted"/>
<protein>
    <submittedName>
        <fullName evidence="1">Uncharacterized protein</fullName>
    </submittedName>
</protein>
<keyword evidence="2" id="KW-1185">Reference proteome</keyword>
<evidence type="ECO:0000313" key="1">
    <source>
        <dbReference type="EMBL" id="AVJ48919.1"/>
    </source>
</evidence>
<evidence type="ECO:0000313" key="2">
    <source>
        <dbReference type="Proteomes" id="UP000241488"/>
    </source>
</evidence>
<reference evidence="2" key="1">
    <citation type="submission" date="2018-02" db="EMBL/GenBank/DDBJ databases">
        <title>Complete genome of Klebsiella pneumoniae Podoviridae bacteriophage KP8.</title>
        <authorList>
            <person name="Bokovaya O."/>
            <person name="Tikunov A."/>
            <person name="Morozova V."/>
        </authorList>
    </citation>
    <scope>NUCLEOTIDE SEQUENCE [LARGE SCALE GENOMIC DNA]</scope>
</reference>
<dbReference type="EMBL" id="MG922974">
    <property type="protein sequence ID" value="AVJ48919.1"/>
    <property type="molecule type" value="Genomic_DNA"/>
</dbReference>
<dbReference type="Proteomes" id="UP000241488">
    <property type="component" value="Segment"/>
</dbReference>
<accession>A0A2P1CCF6</accession>
<organism evidence="1 2">
    <name type="scientific">Klebsiella phage KP8</name>
    <dbReference type="NCBI Taxonomy" id="2099850"/>
    <lineage>
        <taxon>Viruses</taxon>
        <taxon>Duplodnaviria</taxon>
        <taxon>Heunggongvirae</taxon>
        <taxon>Uroviricota</taxon>
        <taxon>Caudoviricetes</taxon>
        <taxon>Schitoviridae</taxon>
        <taxon>Enquatrovirinae</taxon>
        <taxon>Kaypoctavirus</taxon>
        <taxon>Kaypoctavirus KP8</taxon>
    </lineage>
</organism>
<dbReference type="KEGG" id="vg:55607638"/>
<dbReference type="RefSeq" id="YP_009837448.1">
    <property type="nucleotide sequence ID" value="NC_048700.1"/>
</dbReference>
<sequence>MNNMTIILNFLKEYKVWVEAGVPDNGCFDVAHGLCRNLGNYALRSNPSITGIRLISLGDSLCHLFEADNLSMILPFNMPMHGQPRYMHEVHHENPWRMKWVADTIIKLEGKL</sequence>
<dbReference type="GeneID" id="55607638"/>
<name>A0A2P1CCF6_9CAUD</name>